<evidence type="ECO:0000313" key="2">
    <source>
        <dbReference type="Proteomes" id="UP001497644"/>
    </source>
</evidence>
<evidence type="ECO:0000313" key="1">
    <source>
        <dbReference type="EMBL" id="CAL1672109.1"/>
    </source>
</evidence>
<evidence type="ECO:0008006" key="3">
    <source>
        <dbReference type="Google" id="ProtNLM"/>
    </source>
</evidence>
<dbReference type="EMBL" id="CAXIPU020000446">
    <property type="protein sequence ID" value="CAL1672109.1"/>
    <property type="molecule type" value="Genomic_DNA"/>
</dbReference>
<dbReference type="Proteomes" id="UP001497644">
    <property type="component" value="Unassembled WGS sequence"/>
</dbReference>
<reference evidence="1" key="1">
    <citation type="submission" date="2024-04" db="EMBL/GenBank/DDBJ databases">
        <authorList>
            <consortium name="Molecular Ecology Group"/>
        </authorList>
    </citation>
    <scope>NUCLEOTIDE SEQUENCE</scope>
</reference>
<comment type="caution">
    <text evidence="1">The sequence shown here is derived from an EMBL/GenBank/DDBJ whole genome shotgun (WGS) entry which is preliminary data.</text>
</comment>
<sequence>MYVKATWLMVTTQSGTVLLPGVSGTVRAQSVWSGGVMARPYGVTRWSGHVVVIISAVAASRALSSCGNGPRLIAVSRCPP</sequence>
<keyword evidence="2" id="KW-1185">Reference proteome</keyword>
<organism evidence="1 2">
    <name type="scientific">Lasius platythorax</name>
    <dbReference type="NCBI Taxonomy" id="488582"/>
    <lineage>
        <taxon>Eukaryota</taxon>
        <taxon>Metazoa</taxon>
        <taxon>Ecdysozoa</taxon>
        <taxon>Arthropoda</taxon>
        <taxon>Hexapoda</taxon>
        <taxon>Insecta</taxon>
        <taxon>Pterygota</taxon>
        <taxon>Neoptera</taxon>
        <taxon>Endopterygota</taxon>
        <taxon>Hymenoptera</taxon>
        <taxon>Apocrita</taxon>
        <taxon>Aculeata</taxon>
        <taxon>Formicoidea</taxon>
        <taxon>Formicidae</taxon>
        <taxon>Formicinae</taxon>
        <taxon>Lasius</taxon>
        <taxon>Lasius</taxon>
    </lineage>
</organism>
<gene>
    <name evidence="1" type="ORF">LPLAT_LOCUS5515</name>
</gene>
<accession>A0AAV2MX56</accession>
<dbReference type="AlphaFoldDB" id="A0AAV2MX56"/>
<proteinExistence type="predicted"/>
<name>A0AAV2MX56_9HYME</name>
<protein>
    <recommendedName>
        <fullName evidence="3">Secreted protein</fullName>
    </recommendedName>
</protein>